<dbReference type="Pfam" id="PF24932">
    <property type="entry name" value="UBA_NBR1_C"/>
    <property type="match status" value="2"/>
</dbReference>
<dbReference type="FunFam" id="1.10.8.10:FF:000085">
    <property type="entry name" value="protein NBR1 homolog"/>
    <property type="match status" value="1"/>
</dbReference>
<dbReference type="Gene3D" id="3.10.20.90">
    <property type="entry name" value="Phosphatidylinositol 3-kinase Catalytic Subunit, Chain A, domain 1"/>
    <property type="match status" value="1"/>
</dbReference>
<dbReference type="CDD" id="cd14947">
    <property type="entry name" value="NBR1_like"/>
    <property type="match status" value="1"/>
</dbReference>
<dbReference type="GO" id="GO:0015031">
    <property type="term" value="P:protein transport"/>
    <property type="evidence" value="ECO:0007669"/>
    <property type="project" value="UniProtKB-KW"/>
</dbReference>
<reference evidence="16" key="1">
    <citation type="journal article" date="2023" name="bioRxiv">
        <title>Improved chromosome-level genome assembly for marigold (Tagetes erecta).</title>
        <authorList>
            <person name="Jiang F."/>
            <person name="Yuan L."/>
            <person name="Wang S."/>
            <person name="Wang H."/>
            <person name="Xu D."/>
            <person name="Wang A."/>
            <person name="Fan W."/>
        </authorList>
    </citation>
    <scope>NUCLEOTIDE SEQUENCE</scope>
    <source>
        <strain evidence="16">WSJ</strain>
        <tissue evidence="16">Leaf</tissue>
    </source>
</reference>
<evidence type="ECO:0000256" key="9">
    <source>
        <dbReference type="ARBA" id="ARBA00023006"/>
    </source>
</evidence>
<evidence type="ECO:0000256" key="6">
    <source>
        <dbReference type="ARBA" id="ARBA00022771"/>
    </source>
</evidence>
<comment type="caution">
    <text evidence="16">The sequence shown here is derived from an EMBL/GenBank/DDBJ whole genome shotgun (WGS) entry which is preliminary data.</text>
</comment>
<dbReference type="SUPFAM" id="SSF57850">
    <property type="entry name" value="RING/U-box"/>
    <property type="match status" value="1"/>
</dbReference>
<keyword evidence="7" id="KW-0862">Zinc</keyword>
<evidence type="ECO:0000256" key="10">
    <source>
        <dbReference type="ARBA" id="ARBA00023329"/>
    </source>
</evidence>
<feature type="domain" description="UBA" evidence="13">
    <location>
        <begin position="676"/>
        <end position="719"/>
    </location>
</feature>
<feature type="domain" description="ZZ-type" evidence="14">
    <location>
        <begin position="354"/>
        <end position="404"/>
    </location>
</feature>
<evidence type="ECO:0000256" key="4">
    <source>
        <dbReference type="ARBA" id="ARBA00022554"/>
    </source>
</evidence>
<dbReference type="EMBL" id="JAUHHV010000006">
    <property type="protein sequence ID" value="KAK1422357.1"/>
    <property type="molecule type" value="Genomic_DNA"/>
</dbReference>
<dbReference type="PROSITE" id="PS51745">
    <property type="entry name" value="PB1"/>
    <property type="match status" value="1"/>
</dbReference>
<feature type="compositionally biased region" description="Basic and acidic residues" evidence="12">
    <location>
        <begin position="333"/>
        <end position="343"/>
    </location>
</feature>
<evidence type="ECO:0000259" key="13">
    <source>
        <dbReference type="PROSITE" id="PS50030"/>
    </source>
</evidence>
<feature type="domain" description="UBA" evidence="13">
    <location>
        <begin position="721"/>
        <end position="762"/>
    </location>
</feature>
<dbReference type="Gene3D" id="2.60.40.10">
    <property type="entry name" value="Immunoglobulins"/>
    <property type="match status" value="1"/>
</dbReference>
<dbReference type="InterPro" id="IPR056893">
    <property type="entry name" value="UBA_Nbr1_C"/>
</dbReference>
<keyword evidence="5" id="KW-0479">Metal-binding</keyword>
<evidence type="ECO:0000259" key="15">
    <source>
        <dbReference type="PROSITE" id="PS51745"/>
    </source>
</evidence>
<accession>A0AAD8NVE2</accession>
<dbReference type="GO" id="GO:0031410">
    <property type="term" value="C:cytoplasmic vesicle"/>
    <property type="evidence" value="ECO:0007669"/>
    <property type="project" value="UniProtKB-KW"/>
</dbReference>
<dbReference type="GO" id="GO:0008270">
    <property type="term" value="F:zinc ion binding"/>
    <property type="evidence" value="ECO:0007669"/>
    <property type="project" value="UniProtKB-KW"/>
</dbReference>
<dbReference type="Pfam" id="PF00569">
    <property type="entry name" value="ZZ"/>
    <property type="match status" value="1"/>
</dbReference>
<feature type="region of interest" description="Disordered" evidence="12">
    <location>
        <begin position="89"/>
        <end position="108"/>
    </location>
</feature>
<dbReference type="SMART" id="SM00291">
    <property type="entry name" value="ZnF_ZZ"/>
    <property type="match status" value="1"/>
</dbReference>
<keyword evidence="4" id="KW-0926">Vacuole</keyword>
<dbReference type="AlphaFoldDB" id="A0AAD8NVE2"/>
<evidence type="ECO:0000256" key="2">
    <source>
        <dbReference type="ARBA" id="ARBA00004419"/>
    </source>
</evidence>
<dbReference type="PANTHER" id="PTHR20930:SF0">
    <property type="entry name" value="PROTEIN ILRUN"/>
    <property type="match status" value="1"/>
</dbReference>
<keyword evidence="9" id="KW-0072">Autophagy</keyword>
<keyword evidence="3" id="KW-0813">Transport</keyword>
<keyword evidence="10" id="KW-0968">Cytoplasmic vesicle</keyword>
<dbReference type="Proteomes" id="UP001229421">
    <property type="component" value="Unassembled WGS sequence"/>
</dbReference>
<evidence type="ECO:0000256" key="5">
    <source>
        <dbReference type="ARBA" id="ARBA00022723"/>
    </source>
</evidence>
<dbReference type="InterPro" id="IPR000433">
    <property type="entry name" value="Znf_ZZ"/>
</dbReference>
<dbReference type="SUPFAM" id="SSF54277">
    <property type="entry name" value="CAD &amp; PB1 domains"/>
    <property type="match status" value="1"/>
</dbReference>
<dbReference type="SMART" id="SM00666">
    <property type="entry name" value="PB1"/>
    <property type="match status" value="1"/>
</dbReference>
<keyword evidence="6 11" id="KW-0863">Zinc-finger</keyword>
<dbReference type="InterPro" id="IPR043145">
    <property type="entry name" value="Znf_ZZ_sf"/>
</dbReference>
<dbReference type="InterPro" id="IPR032350">
    <property type="entry name" value="Nbr1_FW"/>
</dbReference>
<evidence type="ECO:0000256" key="1">
    <source>
        <dbReference type="ARBA" id="ARBA00004116"/>
    </source>
</evidence>
<dbReference type="Gene3D" id="3.30.60.90">
    <property type="match status" value="1"/>
</dbReference>
<keyword evidence="8" id="KW-0653">Protein transport</keyword>
<dbReference type="InterPro" id="IPR053793">
    <property type="entry name" value="PB1-like"/>
</dbReference>
<dbReference type="InterPro" id="IPR000270">
    <property type="entry name" value="PB1_dom"/>
</dbReference>
<keyword evidence="17" id="KW-1185">Reference proteome</keyword>
<dbReference type="PROSITE" id="PS50030">
    <property type="entry name" value="UBA"/>
    <property type="match status" value="2"/>
</dbReference>
<gene>
    <name evidence="16" type="ORF">QVD17_25423</name>
</gene>
<evidence type="ECO:0000256" key="3">
    <source>
        <dbReference type="ARBA" id="ARBA00022448"/>
    </source>
</evidence>
<dbReference type="GO" id="GO:0005776">
    <property type="term" value="C:autophagosome"/>
    <property type="evidence" value="ECO:0007669"/>
    <property type="project" value="UniProtKB-SubCell"/>
</dbReference>
<evidence type="ECO:0000259" key="14">
    <source>
        <dbReference type="PROSITE" id="PS50135"/>
    </source>
</evidence>
<dbReference type="InterPro" id="IPR015940">
    <property type="entry name" value="UBA"/>
</dbReference>
<feature type="compositionally biased region" description="Basic and acidic residues" evidence="12">
    <location>
        <begin position="231"/>
        <end position="258"/>
    </location>
</feature>
<dbReference type="InterPro" id="IPR013783">
    <property type="entry name" value="Ig-like_fold"/>
</dbReference>
<protein>
    <submittedName>
        <fullName evidence="16">Uncharacterized protein</fullName>
    </submittedName>
</protein>
<evidence type="ECO:0000313" key="16">
    <source>
        <dbReference type="EMBL" id="KAK1422357.1"/>
    </source>
</evidence>
<evidence type="ECO:0000313" key="17">
    <source>
        <dbReference type="Proteomes" id="UP001229421"/>
    </source>
</evidence>
<proteinExistence type="predicted"/>
<evidence type="ECO:0000256" key="8">
    <source>
        <dbReference type="ARBA" id="ARBA00022927"/>
    </source>
</evidence>
<evidence type="ECO:0000256" key="12">
    <source>
        <dbReference type="SAM" id="MobiDB-lite"/>
    </source>
</evidence>
<name>A0AAD8NVE2_TARER</name>
<sequence length="765" mass="84513">MDPSIVIKVKYGETLRRLIVSISESKLVLDMVMLKEKIHSFFNFGSSVVFTMTYVDEDGDMVTLVDDDDLLDVVRQSLNPLRITVNLNSSNLNEPSEKSTSLRSPSQTKNHVPERILAMVFLDLAYSKLSFSDPMVVELVKKLKKAYPDYVVPPLDRPRVLPVIGDLPNVNAEAGGSNLKKKEKDVHKVIEGVKFNDVQPPTGVNLNNPSFEYKSFQALTDSTKSGCEGSTGKDKNTTDSVEKKKDSSSEKKDEICVSKNEPFKHDRLTHSQHVKLADSVRRPGWFAASLRKRSNVSGRSSGWSQGITVTKPCPFPGMPLTSDTDSQGHHHHSDSPHQKRDYSLDSNDTSNIFHIGVCCDGCDVHPISGPRFKSIVNDDYDLCSFCFAEMGNAADYIRIDRPVNSFGHHIPPPREFNDHPPWSTPSQSKFDSQFIYDVNVVDGTIMAPLTAFTKLWKMRNNGSIKWPYGLQIQWIGGDRLSSSDSVDVEMPLSGLPLNEEVCVEVEFTAPELPGQYVSYWMMASPSGEKFGQHVWVSIQVDASMKNSGKSSINLNLPPVVNDPEAVNQDHLADNIFSTNDSLITDNGGVSSSMATVSTPTGTATSSVFDHTEVATALGSLPVGPTDTKPISYLPIPSAMLPFMPTFNVLPSLGRPYISPLPTLVVPPSGSHGGVVSDDQEQTLVEDLENMGFKEKDLNKEILRMNSYDMKKTVDDLCGDSDWDPMLVDELQEMGFTDDEANKRLLKKNKGSIKRVVMDLINGNKA</sequence>
<feature type="domain" description="PB1" evidence="15">
    <location>
        <begin position="4"/>
        <end position="88"/>
    </location>
</feature>
<dbReference type="SUPFAM" id="SSF46934">
    <property type="entry name" value="UBA-like"/>
    <property type="match status" value="1"/>
</dbReference>
<dbReference type="Gene3D" id="1.10.8.10">
    <property type="entry name" value="DNA helicase RuvA subunit, C-terminal domain"/>
    <property type="match status" value="2"/>
</dbReference>
<dbReference type="CDD" id="cd14319">
    <property type="entry name" value="UBA_NBR1"/>
    <property type="match status" value="2"/>
</dbReference>
<dbReference type="PROSITE" id="PS50135">
    <property type="entry name" value="ZF_ZZ_2"/>
    <property type="match status" value="1"/>
</dbReference>
<dbReference type="Pfam" id="PF00564">
    <property type="entry name" value="PB1"/>
    <property type="match status" value="1"/>
</dbReference>
<evidence type="ECO:0000256" key="7">
    <source>
        <dbReference type="ARBA" id="ARBA00022833"/>
    </source>
</evidence>
<feature type="region of interest" description="Disordered" evidence="12">
    <location>
        <begin position="222"/>
        <end position="258"/>
    </location>
</feature>
<dbReference type="InterPro" id="IPR009060">
    <property type="entry name" value="UBA-like_sf"/>
</dbReference>
<dbReference type="GO" id="GO:0006914">
    <property type="term" value="P:autophagy"/>
    <property type="evidence" value="ECO:0007669"/>
    <property type="project" value="UniProtKB-KW"/>
</dbReference>
<organism evidence="16 17">
    <name type="scientific">Tagetes erecta</name>
    <name type="common">African marigold</name>
    <dbReference type="NCBI Taxonomy" id="13708"/>
    <lineage>
        <taxon>Eukaryota</taxon>
        <taxon>Viridiplantae</taxon>
        <taxon>Streptophyta</taxon>
        <taxon>Embryophyta</taxon>
        <taxon>Tracheophyta</taxon>
        <taxon>Spermatophyta</taxon>
        <taxon>Magnoliopsida</taxon>
        <taxon>eudicotyledons</taxon>
        <taxon>Gunneridae</taxon>
        <taxon>Pentapetalae</taxon>
        <taxon>asterids</taxon>
        <taxon>campanulids</taxon>
        <taxon>Asterales</taxon>
        <taxon>Asteraceae</taxon>
        <taxon>Asteroideae</taxon>
        <taxon>Heliantheae alliance</taxon>
        <taxon>Tageteae</taxon>
        <taxon>Tagetes</taxon>
    </lineage>
</organism>
<evidence type="ECO:0000256" key="11">
    <source>
        <dbReference type="PROSITE-ProRule" id="PRU00228"/>
    </source>
</evidence>
<comment type="subcellular location">
    <subcellularLocation>
        <location evidence="2">Cytoplasmic vesicle</location>
        <location evidence="2">Autophagosome</location>
    </subcellularLocation>
    <subcellularLocation>
        <location evidence="1">Vacuole</location>
    </subcellularLocation>
</comment>
<feature type="region of interest" description="Disordered" evidence="12">
    <location>
        <begin position="314"/>
        <end position="343"/>
    </location>
</feature>
<dbReference type="PANTHER" id="PTHR20930">
    <property type="entry name" value="OVARIAN CARCINOMA ANTIGEN CA125-RELATED"/>
    <property type="match status" value="1"/>
</dbReference>
<feature type="compositionally biased region" description="Polar residues" evidence="12">
    <location>
        <begin position="98"/>
        <end position="108"/>
    </location>
</feature>
<dbReference type="Pfam" id="PF16158">
    <property type="entry name" value="N_BRCA1_IG"/>
    <property type="match status" value="1"/>
</dbReference>